<dbReference type="InterPro" id="IPR050707">
    <property type="entry name" value="HTH_MetabolicPath_Reg"/>
</dbReference>
<organism evidence="6 7">
    <name type="scientific">Desulfovibrio porci</name>
    <dbReference type="NCBI Taxonomy" id="2605782"/>
    <lineage>
        <taxon>Bacteria</taxon>
        <taxon>Pseudomonadati</taxon>
        <taxon>Thermodesulfobacteriota</taxon>
        <taxon>Desulfovibrionia</taxon>
        <taxon>Desulfovibrionales</taxon>
        <taxon>Desulfovibrionaceae</taxon>
        <taxon>Desulfovibrio</taxon>
    </lineage>
</organism>
<keyword evidence="7" id="KW-1185">Reference proteome</keyword>
<dbReference type="InterPro" id="IPR029016">
    <property type="entry name" value="GAF-like_dom_sf"/>
</dbReference>
<evidence type="ECO:0000256" key="3">
    <source>
        <dbReference type="ARBA" id="ARBA00023163"/>
    </source>
</evidence>
<dbReference type="GO" id="GO:0003677">
    <property type="term" value="F:DNA binding"/>
    <property type="evidence" value="ECO:0007669"/>
    <property type="project" value="UniProtKB-KW"/>
</dbReference>
<dbReference type="InterPro" id="IPR036390">
    <property type="entry name" value="WH_DNA-bd_sf"/>
</dbReference>
<keyword evidence="2" id="KW-0238">DNA-binding</keyword>
<evidence type="ECO:0000256" key="1">
    <source>
        <dbReference type="ARBA" id="ARBA00023015"/>
    </source>
</evidence>
<dbReference type="SUPFAM" id="SSF46785">
    <property type="entry name" value="Winged helix' DNA-binding domain"/>
    <property type="match status" value="1"/>
</dbReference>
<dbReference type="AlphaFoldDB" id="A0A6L5XNA8"/>
<evidence type="ECO:0000259" key="5">
    <source>
        <dbReference type="PROSITE" id="PS51078"/>
    </source>
</evidence>
<dbReference type="GO" id="GO:0045892">
    <property type="term" value="P:negative regulation of DNA-templated transcription"/>
    <property type="evidence" value="ECO:0007669"/>
    <property type="project" value="TreeGrafter"/>
</dbReference>
<dbReference type="Pfam" id="PF09339">
    <property type="entry name" value="HTH_IclR"/>
    <property type="match status" value="1"/>
</dbReference>
<evidence type="ECO:0000259" key="4">
    <source>
        <dbReference type="PROSITE" id="PS51077"/>
    </source>
</evidence>
<evidence type="ECO:0000256" key="2">
    <source>
        <dbReference type="ARBA" id="ARBA00023125"/>
    </source>
</evidence>
<dbReference type="PROSITE" id="PS51078">
    <property type="entry name" value="ICLR_ED"/>
    <property type="match status" value="1"/>
</dbReference>
<dbReference type="PROSITE" id="PS51077">
    <property type="entry name" value="HTH_ICLR"/>
    <property type="match status" value="1"/>
</dbReference>
<evidence type="ECO:0000313" key="6">
    <source>
        <dbReference type="EMBL" id="MSS28371.1"/>
    </source>
</evidence>
<dbReference type="Gene3D" id="3.30.450.40">
    <property type="match status" value="1"/>
</dbReference>
<accession>A0A6L5XNA8</accession>
<dbReference type="SUPFAM" id="SSF55781">
    <property type="entry name" value="GAF domain-like"/>
    <property type="match status" value="1"/>
</dbReference>
<keyword evidence="3" id="KW-0804">Transcription</keyword>
<keyword evidence="1" id="KW-0805">Transcription regulation</keyword>
<proteinExistence type="predicted"/>
<dbReference type="Pfam" id="PF01614">
    <property type="entry name" value="IclR_C"/>
    <property type="match status" value="1"/>
</dbReference>
<dbReference type="RefSeq" id="WP_154511708.1">
    <property type="nucleotide sequence ID" value="NZ_DBFWWU010000074.1"/>
</dbReference>
<name>A0A6L5XNA8_9BACT</name>
<dbReference type="InterPro" id="IPR036388">
    <property type="entry name" value="WH-like_DNA-bd_sf"/>
</dbReference>
<reference evidence="6 7" key="1">
    <citation type="submission" date="2019-09" db="EMBL/GenBank/DDBJ databases">
        <title>In-depth cultivation of the pig gut microbiome towards novel bacterial diversity and tailored functional studies.</title>
        <authorList>
            <person name="Wylensek D."/>
            <person name="Hitch T.C.A."/>
            <person name="Clavel T."/>
        </authorList>
    </citation>
    <scope>NUCLEOTIDE SEQUENCE [LARGE SCALE GENOMIC DNA]</scope>
    <source>
        <strain evidence="6 7">PG-178-WT-4</strain>
    </source>
</reference>
<evidence type="ECO:0000313" key="7">
    <source>
        <dbReference type="Proteomes" id="UP000477488"/>
    </source>
</evidence>
<dbReference type="InterPro" id="IPR005471">
    <property type="entry name" value="Tscrpt_reg_IclR_N"/>
</dbReference>
<dbReference type="EMBL" id="VUMH01000010">
    <property type="protein sequence ID" value="MSS28371.1"/>
    <property type="molecule type" value="Genomic_DNA"/>
</dbReference>
<sequence>MADIPAHSGLQEPGPLYVASLAKGMILLESFKEGSPFLGITELARITGFEKNLVQRLSNTLHKMGYLEKDEIRRKYYLSPRILKHSFNYLRSRKTFALAMPALIELREELRMAVNMCVLNGPDIIYVIRLWMKYYHEASLFGESLPAYVSAGGRMLLSLLPEQEARGLLAATNLIRLTPHTRTDPDELMEEVRKARAQGYCWQLSEFIENEISISVPVTDADNKSAAIIVTRLLKNAGPESCKNFIDDTLPALLATAASISRLAGT</sequence>
<gene>
    <name evidence="6" type="ORF">FYJ44_10070</name>
</gene>
<feature type="domain" description="IclR-ED" evidence="5">
    <location>
        <begin position="81"/>
        <end position="266"/>
    </location>
</feature>
<protein>
    <submittedName>
        <fullName evidence="6">Helix-turn-helix domain-containing protein</fullName>
    </submittedName>
</protein>
<dbReference type="Gene3D" id="1.10.10.10">
    <property type="entry name" value="Winged helix-like DNA-binding domain superfamily/Winged helix DNA-binding domain"/>
    <property type="match status" value="1"/>
</dbReference>
<dbReference type="InterPro" id="IPR014757">
    <property type="entry name" value="Tscrpt_reg_IclR_C"/>
</dbReference>
<dbReference type="Proteomes" id="UP000477488">
    <property type="component" value="Unassembled WGS sequence"/>
</dbReference>
<dbReference type="GO" id="GO:0003700">
    <property type="term" value="F:DNA-binding transcription factor activity"/>
    <property type="evidence" value="ECO:0007669"/>
    <property type="project" value="TreeGrafter"/>
</dbReference>
<feature type="domain" description="HTH iclR-type" evidence="4">
    <location>
        <begin position="18"/>
        <end position="80"/>
    </location>
</feature>
<dbReference type="SMART" id="SM00346">
    <property type="entry name" value="HTH_ICLR"/>
    <property type="match status" value="1"/>
</dbReference>
<dbReference type="PANTHER" id="PTHR30136:SF34">
    <property type="entry name" value="TRANSCRIPTIONAL REGULATOR"/>
    <property type="match status" value="1"/>
</dbReference>
<comment type="caution">
    <text evidence="6">The sequence shown here is derived from an EMBL/GenBank/DDBJ whole genome shotgun (WGS) entry which is preliminary data.</text>
</comment>
<dbReference type="PANTHER" id="PTHR30136">
    <property type="entry name" value="HELIX-TURN-HELIX TRANSCRIPTIONAL REGULATOR, ICLR FAMILY"/>
    <property type="match status" value="1"/>
</dbReference>